<proteinExistence type="predicted"/>
<evidence type="ECO:0000256" key="1">
    <source>
        <dbReference type="SAM" id="Phobius"/>
    </source>
</evidence>
<dbReference type="RefSeq" id="XP_002645160.1">
    <property type="nucleotide sequence ID" value="XM_002645114.1"/>
</dbReference>
<evidence type="ECO:0000313" key="2">
    <source>
        <dbReference type="EMBL" id="CAP34718.1"/>
    </source>
</evidence>
<dbReference type="EMBL" id="HE601001">
    <property type="protein sequence ID" value="CAP34718.1"/>
    <property type="molecule type" value="Genomic_DNA"/>
</dbReference>
<gene>
    <name evidence="2 4" type="ORF">CBG16868</name>
    <name evidence="2" type="ORF">CBG_16868</name>
</gene>
<keyword evidence="1" id="KW-0812">Transmembrane</keyword>
<dbReference type="eggNOG" id="ENOG502TIHN">
    <property type="taxonomic scope" value="Eukaryota"/>
</dbReference>
<reference evidence="2 3" key="1">
    <citation type="journal article" date="2003" name="PLoS Biol.">
        <title>The genome sequence of Caenorhabditis briggsae: a platform for comparative genomics.</title>
        <authorList>
            <person name="Stein L.D."/>
            <person name="Bao Z."/>
            <person name="Blasiar D."/>
            <person name="Blumenthal T."/>
            <person name="Brent M.R."/>
            <person name="Chen N."/>
            <person name="Chinwalla A."/>
            <person name="Clarke L."/>
            <person name="Clee C."/>
            <person name="Coghlan A."/>
            <person name="Coulson A."/>
            <person name="D'Eustachio P."/>
            <person name="Fitch D.H."/>
            <person name="Fulton L.A."/>
            <person name="Fulton R.E."/>
            <person name="Griffiths-Jones S."/>
            <person name="Harris T.W."/>
            <person name="Hillier L.W."/>
            <person name="Kamath R."/>
            <person name="Kuwabara P.E."/>
            <person name="Mardis E.R."/>
            <person name="Marra M.A."/>
            <person name="Miner T.L."/>
            <person name="Minx P."/>
            <person name="Mullikin J.C."/>
            <person name="Plumb R.W."/>
            <person name="Rogers J."/>
            <person name="Schein J.E."/>
            <person name="Sohrmann M."/>
            <person name="Spieth J."/>
            <person name="Stajich J.E."/>
            <person name="Wei C."/>
            <person name="Willey D."/>
            <person name="Wilson R.K."/>
            <person name="Durbin R."/>
            <person name="Waterston R.H."/>
        </authorList>
    </citation>
    <scope>NUCLEOTIDE SEQUENCE [LARGE SCALE GENOMIC DNA]</scope>
    <source>
        <strain evidence="2 3">AF16</strain>
    </source>
</reference>
<dbReference type="InParanoid" id="A8XPZ2"/>
<accession>A8XPZ2</accession>
<keyword evidence="1" id="KW-0472">Membrane</keyword>
<dbReference type="CTD" id="8587158"/>
<protein>
    <submittedName>
        <fullName evidence="2">Protein CBG16868</fullName>
    </submittedName>
</protein>
<reference evidence="2 3" key="2">
    <citation type="journal article" date="2011" name="PLoS Genet.">
        <title>Caenorhabditis briggsae recombinant inbred line genotypes reveal inter-strain incompatibility and the evolution of recombination.</title>
        <authorList>
            <person name="Ross J.A."/>
            <person name="Koboldt D.C."/>
            <person name="Staisch J.E."/>
            <person name="Chamberlin H.M."/>
            <person name="Gupta B.P."/>
            <person name="Miller R.D."/>
            <person name="Baird S.E."/>
            <person name="Haag E.S."/>
        </authorList>
    </citation>
    <scope>NUCLEOTIDE SEQUENCE [LARGE SCALE GENOMIC DNA]</scope>
    <source>
        <strain evidence="2 3">AF16</strain>
    </source>
</reference>
<dbReference type="HOGENOM" id="CLU_1572007_0_0_1"/>
<evidence type="ECO:0000313" key="3">
    <source>
        <dbReference type="Proteomes" id="UP000008549"/>
    </source>
</evidence>
<keyword evidence="3" id="KW-1185">Reference proteome</keyword>
<dbReference type="Proteomes" id="UP000008549">
    <property type="component" value="Unassembled WGS sequence"/>
</dbReference>
<organism evidence="2 3">
    <name type="scientific">Caenorhabditis briggsae</name>
    <dbReference type="NCBI Taxonomy" id="6238"/>
    <lineage>
        <taxon>Eukaryota</taxon>
        <taxon>Metazoa</taxon>
        <taxon>Ecdysozoa</taxon>
        <taxon>Nematoda</taxon>
        <taxon>Chromadorea</taxon>
        <taxon>Rhabditida</taxon>
        <taxon>Rhabditina</taxon>
        <taxon>Rhabditomorpha</taxon>
        <taxon>Rhabditoidea</taxon>
        <taxon>Rhabditidae</taxon>
        <taxon>Peloderinae</taxon>
        <taxon>Caenorhabditis</taxon>
    </lineage>
</organism>
<keyword evidence="1" id="KW-1133">Transmembrane helix</keyword>
<feature type="transmembrane region" description="Helical" evidence="1">
    <location>
        <begin position="107"/>
        <end position="129"/>
    </location>
</feature>
<name>A8XPZ2_CAEBR</name>
<dbReference type="WormBase" id="CBG16868">
    <property type="protein sequence ID" value="CBP38673"/>
    <property type="gene ID" value="WBGene00036687"/>
</dbReference>
<dbReference type="AlphaFoldDB" id="A8XPZ2"/>
<dbReference type="KEGG" id="cbr:CBG_16868"/>
<dbReference type="GeneID" id="8587158"/>
<sequence>MRYRGSKLTAWGRSIKARLYLLPTHAIVKRMADETVEIQTATSQHVARRSKLDELLQSVANGGATPRSNSWSREQQADMEVHHLTQSARSPRSKASQGYLSYSGRPLFPFFFVARLPIHAVFFLSYSYFLQTTQNNCIHISSFFRSDLQSPENDQNELKNAFFIYLWQVL</sequence>
<dbReference type="FunCoup" id="A8XPZ2">
    <property type="interactions" value="296"/>
</dbReference>
<evidence type="ECO:0000313" key="4">
    <source>
        <dbReference type="WormBase" id="CBG16868"/>
    </source>
</evidence>